<dbReference type="AlphaFoldDB" id="A0A9X0HP95"/>
<protein>
    <submittedName>
        <fullName evidence="1">Uncharacterized protein</fullName>
    </submittedName>
</protein>
<keyword evidence="2" id="KW-1185">Reference proteome</keyword>
<reference evidence="1 2" key="1">
    <citation type="submission" date="2015-11" db="EMBL/GenBank/DDBJ databases">
        <title>Solirubrum puertoriconensis gen. nov. an environmental bacteria isolated in Puerto Rico.</title>
        <authorList>
            <person name="Cuebas-Irizarry M.F."/>
            <person name="Montalvo-Rodriguez R."/>
        </authorList>
    </citation>
    <scope>NUCLEOTIDE SEQUENCE [LARGE SCALE GENOMIC DNA]</scope>
    <source>
        <strain evidence="1 2">MC1A</strain>
    </source>
</reference>
<evidence type="ECO:0000313" key="2">
    <source>
        <dbReference type="Proteomes" id="UP000054223"/>
    </source>
</evidence>
<organism evidence="1 2">
    <name type="scientific">Solirubrum puertoriconensis</name>
    <dbReference type="NCBI Taxonomy" id="1751427"/>
    <lineage>
        <taxon>Bacteria</taxon>
        <taxon>Pseudomonadati</taxon>
        <taxon>Bacteroidota</taxon>
        <taxon>Cytophagia</taxon>
        <taxon>Cytophagales</taxon>
    </lineage>
</organism>
<name>A0A9X0HP95_SOLP1</name>
<dbReference type="Proteomes" id="UP000054223">
    <property type="component" value="Unassembled WGS sequence"/>
</dbReference>
<comment type="caution">
    <text evidence="1">The sequence shown here is derived from an EMBL/GenBank/DDBJ whole genome shotgun (WGS) entry which is preliminary data.</text>
</comment>
<dbReference type="EMBL" id="LNAL01000003">
    <property type="protein sequence ID" value="KUG09732.1"/>
    <property type="molecule type" value="Genomic_DNA"/>
</dbReference>
<sequence>MGLPMRVFGGTGEYANMHNHIPLPDLASSLALFDPASIWSGLQQLSSLQQRQKARAIVVGRILKRQLSKVRTLMHRNKVK</sequence>
<evidence type="ECO:0000313" key="1">
    <source>
        <dbReference type="EMBL" id="KUG09732.1"/>
    </source>
</evidence>
<accession>A0A9X0HP95</accession>
<gene>
    <name evidence="1" type="ORF">ASU33_18795</name>
</gene>
<proteinExistence type="predicted"/>